<reference evidence="2 3" key="1">
    <citation type="submission" date="2018-02" db="EMBL/GenBank/DDBJ databases">
        <title>Novel Leptospira species isolated from soil and water in Japan.</title>
        <authorList>
            <person name="Nakao R."/>
            <person name="Masuzawa T."/>
        </authorList>
    </citation>
    <scope>NUCLEOTIDE SEQUENCE [LARGE SCALE GENOMIC DNA]</scope>
    <source>
        <strain evidence="2 3">YH101</strain>
    </source>
</reference>
<organism evidence="2 3">
    <name type="scientific">Leptospira ryugenii</name>
    <dbReference type="NCBI Taxonomy" id="1917863"/>
    <lineage>
        <taxon>Bacteria</taxon>
        <taxon>Pseudomonadati</taxon>
        <taxon>Spirochaetota</taxon>
        <taxon>Spirochaetia</taxon>
        <taxon>Leptospirales</taxon>
        <taxon>Leptospiraceae</taxon>
        <taxon>Leptospira</taxon>
    </lineage>
</organism>
<protein>
    <recommendedName>
        <fullName evidence="4">TPM domain-containing protein</fullName>
    </recommendedName>
</protein>
<feature type="transmembrane region" description="Helical" evidence="1">
    <location>
        <begin position="77"/>
        <end position="101"/>
    </location>
</feature>
<evidence type="ECO:0000313" key="2">
    <source>
        <dbReference type="EMBL" id="GBF50797.1"/>
    </source>
</evidence>
<accession>A0A2P2E1N8</accession>
<dbReference type="OrthoDB" id="5825388at2"/>
<dbReference type="AlphaFoldDB" id="A0A2P2E1N8"/>
<evidence type="ECO:0008006" key="4">
    <source>
        <dbReference type="Google" id="ProtNLM"/>
    </source>
</evidence>
<dbReference type="EMBL" id="BFBB01000007">
    <property type="protein sequence ID" value="GBF50797.1"/>
    <property type="molecule type" value="Genomic_DNA"/>
</dbReference>
<sequence length="222" mass="24887">MAVLSKYFSDQDLAEIKEAVKQAESKTSGEIVPYFAEASHHYKEYAWQVAFLGGALGGFALFIQSQFVDSSWGEIPLIYAILYIWTGSLIGLVLGTALPILRKLFISNKMKSFYVNLRAKEAFLNEEVFRTKDRTGILIYISFFEKIVRVLPDVTISKIVPQSDWNEAVRLIIDGMKSGNKRAGIVASILFCGNLLTKYGVEIQKNDQNELSDEIRDGGTLL</sequence>
<keyword evidence="1" id="KW-1133">Transmembrane helix</keyword>
<feature type="transmembrane region" description="Helical" evidence="1">
    <location>
        <begin position="45"/>
        <end position="65"/>
    </location>
</feature>
<evidence type="ECO:0000313" key="3">
    <source>
        <dbReference type="Proteomes" id="UP000245133"/>
    </source>
</evidence>
<keyword evidence="1" id="KW-0472">Membrane</keyword>
<name>A0A2P2E1N8_9LEPT</name>
<gene>
    <name evidence="2" type="ORF">LPTSP4_23240</name>
</gene>
<keyword evidence="1" id="KW-0812">Transmembrane</keyword>
<dbReference type="RefSeq" id="WP_108976835.1">
    <property type="nucleotide sequence ID" value="NZ_BFBB01000007.1"/>
</dbReference>
<dbReference type="Gene3D" id="3.10.310.50">
    <property type="match status" value="1"/>
</dbReference>
<comment type="caution">
    <text evidence="2">The sequence shown here is derived from an EMBL/GenBank/DDBJ whole genome shotgun (WGS) entry which is preliminary data.</text>
</comment>
<dbReference type="Proteomes" id="UP000245133">
    <property type="component" value="Unassembled WGS sequence"/>
</dbReference>
<keyword evidence="3" id="KW-1185">Reference proteome</keyword>
<proteinExistence type="predicted"/>
<evidence type="ECO:0000256" key="1">
    <source>
        <dbReference type="SAM" id="Phobius"/>
    </source>
</evidence>